<dbReference type="Proteomes" id="UP000569732">
    <property type="component" value="Unassembled WGS sequence"/>
</dbReference>
<sequence length="120" mass="13522">MRKLLITTFAIATTLTTTYASAEINITADQTRWSESDCTTQYSGNVKLRVDRVKEITSKHSERTDETKIRFTDDVKIHLENAVITTEAATYTALDKHVLITMKSATVSNTYSCKNKKQAK</sequence>
<evidence type="ECO:0000313" key="3">
    <source>
        <dbReference type="Proteomes" id="UP000569732"/>
    </source>
</evidence>
<keyword evidence="3" id="KW-1185">Reference proteome</keyword>
<reference evidence="2 3" key="1">
    <citation type="submission" date="2020-07" db="EMBL/GenBank/DDBJ databases">
        <title>Endozoicomonas sp. nov., isolated from sediment.</title>
        <authorList>
            <person name="Gu T."/>
        </authorList>
    </citation>
    <scope>NUCLEOTIDE SEQUENCE [LARGE SCALE GENOMIC DNA]</scope>
    <source>
        <strain evidence="2 3">SM1973</strain>
    </source>
</reference>
<protein>
    <recommendedName>
        <fullName evidence="4">Organic solvent tolerance-like N-terminal domain-containing protein</fullName>
    </recommendedName>
</protein>
<evidence type="ECO:0008006" key="4">
    <source>
        <dbReference type="Google" id="ProtNLM"/>
    </source>
</evidence>
<name>A0A853IIH4_9GAMM</name>
<organism evidence="2 3">
    <name type="scientific">Spartinivicinus marinus</name>
    <dbReference type="NCBI Taxonomy" id="2994442"/>
    <lineage>
        <taxon>Bacteria</taxon>
        <taxon>Pseudomonadati</taxon>
        <taxon>Pseudomonadota</taxon>
        <taxon>Gammaproteobacteria</taxon>
        <taxon>Oceanospirillales</taxon>
        <taxon>Zooshikellaceae</taxon>
        <taxon>Spartinivicinus</taxon>
    </lineage>
</organism>
<dbReference type="AlphaFoldDB" id="A0A853IIH4"/>
<keyword evidence="1" id="KW-0732">Signal</keyword>
<proteinExistence type="predicted"/>
<gene>
    <name evidence="2" type="ORF">H0A36_15470</name>
</gene>
<evidence type="ECO:0000313" key="2">
    <source>
        <dbReference type="EMBL" id="NYZ67416.1"/>
    </source>
</evidence>
<accession>A0A853IIH4</accession>
<comment type="caution">
    <text evidence="2">The sequence shown here is derived from an EMBL/GenBank/DDBJ whole genome shotgun (WGS) entry which is preliminary data.</text>
</comment>
<feature type="signal peptide" evidence="1">
    <location>
        <begin position="1"/>
        <end position="22"/>
    </location>
</feature>
<evidence type="ECO:0000256" key="1">
    <source>
        <dbReference type="SAM" id="SignalP"/>
    </source>
</evidence>
<dbReference type="EMBL" id="JACCKB010000025">
    <property type="protein sequence ID" value="NYZ67416.1"/>
    <property type="molecule type" value="Genomic_DNA"/>
</dbReference>
<dbReference type="RefSeq" id="WP_180569439.1">
    <property type="nucleotide sequence ID" value="NZ_JACCKB010000025.1"/>
</dbReference>
<feature type="chain" id="PRO_5032549471" description="Organic solvent tolerance-like N-terminal domain-containing protein" evidence="1">
    <location>
        <begin position="23"/>
        <end position="120"/>
    </location>
</feature>